<dbReference type="Gene3D" id="2.40.50.100">
    <property type="match status" value="1"/>
</dbReference>
<organism evidence="7 8">
    <name type="scientific">Halobium salinum</name>
    <dbReference type="NCBI Taxonomy" id="1364940"/>
    <lineage>
        <taxon>Archaea</taxon>
        <taxon>Methanobacteriati</taxon>
        <taxon>Methanobacteriota</taxon>
        <taxon>Stenosarchaea group</taxon>
        <taxon>Halobacteria</taxon>
        <taxon>Halobacteriales</taxon>
        <taxon>Haloferacaceae</taxon>
        <taxon>Halobium</taxon>
    </lineage>
</organism>
<dbReference type="InterPro" id="IPR005116">
    <property type="entry name" value="Transp-assoc_OB_typ1"/>
</dbReference>
<keyword evidence="3" id="KW-0813">Transport</keyword>
<evidence type="ECO:0000256" key="3">
    <source>
        <dbReference type="ARBA" id="ARBA00022448"/>
    </source>
</evidence>
<evidence type="ECO:0000256" key="2">
    <source>
        <dbReference type="ARBA" id="ARBA00008110"/>
    </source>
</evidence>
<evidence type="ECO:0000256" key="1">
    <source>
        <dbReference type="ARBA" id="ARBA00004202"/>
    </source>
</evidence>
<dbReference type="EMBL" id="JBHSDS010000006">
    <property type="protein sequence ID" value="MFC4358077.1"/>
    <property type="molecule type" value="Genomic_DNA"/>
</dbReference>
<evidence type="ECO:0000259" key="6">
    <source>
        <dbReference type="PROSITE" id="PS51866"/>
    </source>
</evidence>
<evidence type="ECO:0000313" key="8">
    <source>
        <dbReference type="Proteomes" id="UP001595921"/>
    </source>
</evidence>
<proteinExistence type="inferred from homology"/>
<gene>
    <name evidence="7" type="ORF">ACFO0N_08970</name>
</gene>
<dbReference type="RefSeq" id="WP_267624344.1">
    <property type="nucleotide sequence ID" value="NZ_JAODIW010000008.1"/>
</dbReference>
<reference evidence="7 8" key="1">
    <citation type="journal article" date="2019" name="Int. J. Syst. Evol. Microbiol.">
        <title>The Global Catalogue of Microorganisms (GCM) 10K type strain sequencing project: providing services to taxonomists for standard genome sequencing and annotation.</title>
        <authorList>
            <consortium name="The Broad Institute Genomics Platform"/>
            <consortium name="The Broad Institute Genome Sequencing Center for Infectious Disease"/>
            <person name="Wu L."/>
            <person name="Ma J."/>
        </authorList>
    </citation>
    <scope>NUCLEOTIDE SEQUENCE [LARGE SCALE GENOMIC DNA]</scope>
    <source>
        <strain evidence="7 8">CGMCC 1.12553</strain>
    </source>
</reference>
<dbReference type="PANTHER" id="PTHR30432:SF1">
    <property type="entry name" value="DNA-BINDING TRANSCRIPTIONAL DUAL REGULATOR MODE"/>
    <property type="match status" value="1"/>
</dbReference>
<dbReference type="Pfam" id="PF03459">
    <property type="entry name" value="TOBE"/>
    <property type="match status" value="1"/>
</dbReference>
<dbReference type="GO" id="GO:0005886">
    <property type="term" value="C:plasma membrane"/>
    <property type="evidence" value="ECO:0007669"/>
    <property type="project" value="UniProtKB-SubCell"/>
</dbReference>
<name>A0ABD5PBM5_9EURY</name>
<dbReference type="InterPro" id="IPR051815">
    <property type="entry name" value="Molybdate_resp_trans_reg"/>
</dbReference>
<dbReference type="AlphaFoldDB" id="A0ABD5PBM5"/>
<dbReference type="PIRSF" id="PIRSF005763">
    <property type="entry name" value="Txn_reg_ModE"/>
    <property type="match status" value="1"/>
</dbReference>
<keyword evidence="4" id="KW-0500">Molybdenum</keyword>
<dbReference type="Pfam" id="PF00126">
    <property type="entry name" value="HTH_1"/>
    <property type="match status" value="1"/>
</dbReference>
<dbReference type="PROSITE" id="PS51866">
    <property type="entry name" value="MOP"/>
    <property type="match status" value="1"/>
</dbReference>
<dbReference type="InterPro" id="IPR008995">
    <property type="entry name" value="Mo/tungstate-bd_C_term_dom"/>
</dbReference>
<dbReference type="InterPro" id="IPR016462">
    <property type="entry name" value="ModE"/>
</dbReference>
<keyword evidence="8" id="KW-1185">Reference proteome</keyword>
<comment type="subcellular location">
    <subcellularLocation>
        <location evidence="1">Cell membrane</location>
        <topology evidence="1">Peripheral membrane protein</topology>
    </subcellularLocation>
</comment>
<dbReference type="PANTHER" id="PTHR30432">
    <property type="entry name" value="TRANSCRIPTIONAL REGULATOR MODE"/>
    <property type="match status" value="1"/>
</dbReference>
<evidence type="ECO:0000256" key="5">
    <source>
        <dbReference type="ARBA" id="ARBA00022737"/>
    </source>
</evidence>
<dbReference type="InterPro" id="IPR004606">
    <property type="entry name" value="Mop_domain"/>
</dbReference>
<dbReference type="InterPro" id="IPR036388">
    <property type="entry name" value="WH-like_DNA-bd_sf"/>
</dbReference>
<dbReference type="Proteomes" id="UP001595921">
    <property type="component" value="Unassembled WGS sequence"/>
</dbReference>
<protein>
    <submittedName>
        <fullName evidence="7">TOBE domain-containing protein</fullName>
    </submittedName>
</protein>
<feature type="domain" description="Mop" evidence="6">
    <location>
        <begin position="162"/>
        <end position="228"/>
    </location>
</feature>
<evidence type="ECO:0000313" key="7">
    <source>
        <dbReference type="EMBL" id="MFC4358077.1"/>
    </source>
</evidence>
<sequence length="234" mass="24062">MDAAFDAGIRAGEITFDTSDVALLRAVDDAGSVSAAAETLGRSRSRALRRLETLEEVFGPLVERRRGGADGGGSRLTEEARALVARFERLRAALSGTAGADEVVFTGTLVERDGELGRVETPAGTVRALVPDGVAEDDRVQVSVRADAVTLHEPGGSPAAGATSARNRFAGTVSQVRRGESVATVSVKVGVSDPLLALVTVESVERLGLVPGVGVVATFKATATRATPVVEAGE</sequence>
<dbReference type="SUPFAM" id="SSF50331">
    <property type="entry name" value="MOP-like"/>
    <property type="match status" value="1"/>
</dbReference>
<dbReference type="SUPFAM" id="SSF46785">
    <property type="entry name" value="Winged helix' DNA-binding domain"/>
    <property type="match status" value="1"/>
</dbReference>
<dbReference type="InterPro" id="IPR000847">
    <property type="entry name" value="LysR_HTH_N"/>
</dbReference>
<accession>A0ABD5PBM5</accession>
<comment type="similarity">
    <text evidence="2">Belongs to the ModE family.</text>
</comment>
<keyword evidence="5" id="KW-0677">Repeat</keyword>
<comment type="caution">
    <text evidence="7">The sequence shown here is derived from an EMBL/GenBank/DDBJ whole genome shotgun (WGS) entry which is preliminary data.</text>
</comment>
<dbReference type="InterPro" id="IPR036390">
    <property type="entry name" value="WH_DNA-bd_sf"/>
</dbReference>
<evidence type="ECO:0000256" key="4">
    <source>
        <dbReference type="ARBA" id="ARBA00022505"/>
    </source>
</evidence>
<dbReference type="Gene3D" id="1.10.10.10">
    <property type="entry name" value="Winged helix-like DNA-binding domain superfamily/Winged helix DNA-binding domain"/>
    <property type="match status" value="1"/>
</dbReference>